<keyword evidence="3" id="KW-0067">ATP-binding</keyword>
<keyword evidence="3" id="KW-0347">Helicase</keyword>
<dbReference type="Gene3D" id="3.40.50.150">
    <property type="entry name" value="Vaccinia Virus protein VP39"/>
    <property type="match status" value="1"/>
</dbReference>
<organism evidence="3 4">
    <name type="scientific">Bartonella chomelii</name>
    <dbReference type="NCBI Taxonomy" id="236402"/>
    <lineage>
        <taxon>Bacteria</taxon>
        <taxon>Pseudomonadati</taxon>
        <taxon>Pseudomonadota</taxon>
        <taxon>Alphaproteobacteria</taxon>
        <taxon>Hyphomicrobiales</taxon>
        <taxon>Bartonellaceae</taxon>
        <taxon>Bartonella</taxon>
    </lineage>
</organism>
<keyword evidence="4" id="KW-1185">Reference proteome</keyword>
<proteinExistence type="predicted"/>
<comment type="caution">
    <text evidence="3">The sequence shown here is derived from an EMBL/GenBank/DDBJ whole genome shotgun (WGS) entry which is preliminary data.</text>
</comment>
<evidence type="ECO:0000313" key="3">
    <source>
        <dbReference type="EMBL" id="MBA9083465.1"/>
    </source>
</evidence>
<dbReference type="InterPro" id="IPR011639">
    <property type="entry name" value="MethylTrfase_TaqI-like_dom"/>
</dbReference>
<gene>
    <name evidence="3" type="ORF">GGR10_001331</name>
</gene>
<feature type="compositionally biased region" description="Basic and acidic residues" evidence="1">
    <location>
        <begin position="1"/>
        <end position="14"/>
    </location>
</feature>
<dbReference type="EMBL" id="JACJIR010000011">
    <property type="protein sequence ID" value="MBA9083465.1"/>
    <property type="molecule type" value="Genomic_DNA"/>
</dbReference>
<evidence type="ECO:0000256" key="1">
    <source>
        <dbReference type="SAM" id="MobiDB-lite"/>
    </source>
</evidence>
<dbReference type="InterPro" id="IPR002052">
    <property type="entry name" value="DNA_methylase_N6_adenine_CS"/>
</dbReference>
<dbReference type="InterPro" id="IPR029063">
    <property type="entry name" value="SAM-dependent_MTases_sf"/>
</dbReference>
<feature type="region of interest" description="Disordered" evidence="1">
    <location>
        <begin position="1"/>
        <end position="34"/>
    </location>
</feature>
<dbReference type="Proteomes" id="UP000548119">
    <property type="component" value="Unassembled WGS sequence"/>
</dbReference>
<feature type="domain" description="Type II methyltransferase M.TaqI-like" evidence="2">
    <location>
        <begin position="9"/>
        <end position="113"/>
    </location>
</feature>
<sequence length="200" mass="22926">MKQNSKRQEKRDIRVIVGNPPYSVGQKSENDNAKNISYPKLDNRIRKTYVTRSKSVNLRSLYDSYIRAIRWASDRIKDCGVIGFVTNGGFINARSADGLRKCLSEEFSSIYVFNLRGNKRKDMMSKGRTQEGQNVFGSGSMTGIAITILIRNPDITEPCKIYYYDIGDNFTRKEKLSELQRFGSIGGIKREHWLASNYTR</sequence>
<name>A0ABR6E4H7_9HYPH</name>
<keyword evidence="3" id="KW-0547">Nucleotide-binding</keyword>
<dbReference type="GO" id="GO:0004386">
    <property type="term" value="F:helicase activity"/>
    <property type="evidence" value="ECO:0007669"/>
    <property type="project" value="UniProtKB-KW"/>
</dbReference>
<accession>A0ABR6E4H7</accession>
<evidence type="ECO:0000259" key="2">
    <source>
        <dbReference type="Pfam" id="PF07669"/>
    </source>
</evidence>
<reference evidence="3 4" key="1">
    <citation type="submission" date="2020-08" db="EMBL/GenBank/DDBJ databases">
        <title>Genomic Encyclopedia of Type Strains, Phase IV (KMG-IV): sequencing the most valuable type-strain genomes for metagenomic binning, comparative biology and taxonomic classification.</title>
        <authorList>
            <person name="Goeker M."/>
        </authorList>
    </citation>
    <scope>NUCLEOTIDE SEQUENCE [LARGE SCALE GENOMIC DNA]</scope>
    <source>
        <strain evidence="3 4">DSM 21431</strain>
    </source>
</reference>
<evidence type="ECO:0000313" key="4">
    <source>
        <dbReference type="Proteomes" id="UP000548119"/>
    </source>
</evidence>
<dbReference type="Pfam" id="PF07669">
    <property type="entry name" value="Eco57I"/>
    <property type="match status" value="1"/>
</dbReference>
<dbReference type="SUPFAM" id="SSF53335">
    <property type="entry name" value="S-adenosyl-L-methionine-dependent methyltransferases"/>
    <property type="match status" value="1"/>
</dbReference>
<protein>
    <submittedName>
        <fullName evidence="3">Helicase</fullName>
    </submittedName>
</protein>
<keyword evidence="3" id="KW-0378">Hydrolase</keyword>
<dbReference type="PROSITE" id="PS00092">
    <property type="entry name" value="N6_MTASE"/>
    <property type="match status" value="1"/>
</dbReference>